<feature type="transmembrane region" description="Helical" evidence="1">
    <location>
        <begin position="21"/>
        <end position="42"/>
    </location>
</feature>
<keyword evidence="1" id="KW-0472">Membrane</keyword>
<protein>
    <recommendedName>
        <fullName evidence="4">ABC-2 type transport system permease protein</fullName>
    </recommendedName>
</protein>
<feature type="transmembrane region" description="Helical" evidence="1">
    <location>
        <begin position="257"/>
        <end position="281"/>
    </location>
</feature>
<feature type="transmembrane region" description="Helical" evidence="1">
    <location>
        <begin position="54"/>
        <end position="72"/>
    </location>
</feature>
<dbReference type="STRING" id="47500.AF333_11095"/>
<dbReference type="AlphaFoldDB" id="A0A0D1VFP5"/>
<dbReference type="RefSeq" id="WP_043064510.1">
    <property type="nucleotide sequence ID" value="NZ_BJOA01000183.1"/>
</dbReference>
<name>A0A0D1VFP5_ANEMI</name>
<feature type="transmembrane region" description="Helical" evidence="1">
    <location>
        <begin position="132"/>
        <end position="157"/>
    </location>
</feature>
<organism evidence="2 3">
    <name type="scientific">Aneurinibacillus migulanus</name>
    <name type="common">Bacillus migulanus</name>
    <dbReference type="NCBI Taxonomy" id="47500"/>
    <lineage>
        <taxon>Bacteria</taxon>
        <taxon>Bacillati</taxon>
        <taxon>Bacillota</taxon>
        <taxon>Bacilli</taxon>
        <taxon>Bacillales</taxon>
        <taxon>Paenibacillaceae</taxon>
        <taxon>Aneurinibacillus group</taxon>
        <taxon>Aneurinibacillus</taxon>
    </lineage>
</organism>
<dbReference type="EMBL" id="LGUG01000004">
    <property type="protein sequence ID" value="KON95951.1"/>
    <property type="molecule type" value="Genomic_DNA"/>
</dbReference>
<feature type="transmembrane region" description="Helical" evidence="1">
    <location>
        <begin position="93"/>
        <end position="120"/>
    </location>
</feature>
<dbReference type="PATRIC" id="fig|47500.8.peg.2668"/>
<feature type="transmembrane region" description="Helical" evidence="1">
    <location>
        <begin position="188"/>
        <end position="211"/>
    </location>
</feature>
<keyword evidence="1" id="KW-0812">Transmembrane</keyword>
<evidence type="ECO:0000313" key="2">
    <source>
        <dbReference type="EMBL" id="KON95951.1"/>
    </source>
</evidence>
<evidence type="ECO:0000256" key="1">
    <source>
        <dbReference type="SAM" id="Phobius"/>
    </source>
</evidence>
<keyword evidence="1" id="KW-1133">Transmembrane helix</keyword>
<reference evidence="2 3" key="1">
    <citation type="submission" date="2015-07" db="EMBL/GenBank/DDBJ databases">
        <title>Fjat-14205 dsm 2895.</title>
        <authorList>
            <person name="Liu B."/>
            <person name="Wang J."/>
            <person name="Zhu Y."/>
            <person name="Liu G."/>
            <person name="Chen Q."/>
            <person name="Chen Z."/>
            <person name="Lan J."/>
            <person name="Che J."/>
            <person name="Ge C."/>
            <person name="Shi H."/>
            <person name="Pan Z."/>
            <person name="Liu X."/>
        </authorList>
    </citation>
    <scope>NUCLEOTIDE SEQUENCE [LARGE SCALE GENOMIC DNA]</scope>
    <source>
        <strain evidence="2 3">DSM 2895</strain>
    </source>
</reference>
<accession>A0A0D1VFP5</accession>
<comment type="caution">
    <text evidence="2">The sequence shown here is derived from an EMBL/GenBank/DDBJ whole genome shotgun (WGS) entry which is preliminary data.</text>
</comment>
<keyword evidence="3" id="KW-1185">Reference proteome</keyword>
<dbReference type="Proteomes" id="UP000037269">
    <property type="component" value="Unassembled WGS sequence"/>
</dbReference>
<feature type="transmembrane region" description="Helical" evidence="1">
    <location>
        <begin position="217"/>
        <end position="237"/>
    </location>
</feature>
<evidence type="ECO:0008006" key="4">
    <source>
        <dbReference type="Google" id="ProtNLM"/>
    </source>
</evidence>
<proteinExistence type="predicted"/>
<dbReference type="GeneID" id="42305732"/>
<feature type="transmembrane region" description="Helical" evidence="1">
    <location>
        <begin position="287"/>
        <end position="308"/>
    </location>
</feature>
<sequence>MNRARSIFHVLLHDETKDKKWMREILAVLALMATIMFIIPAPYTTFSIHSLENLLKGTIAVTLYLSFLSAISKVKDRKYKMLLSLPIDKKTFIFLYSLVVYIKNHMLRVMPIILSVLVVSGYYGKLTFLQCALAVIVFAAAGFFTSLCGITAIIFVYDHNFIRFKPRRSLMKFSWLRREFVRFSSDKVILINHLGYSVFILFFIVNALTTFRVEGGFLLFVLSLLSTCSTPGVLFSYEKPYRNLLQSLPVSIKKLYWGKYVFSITITVPLYVAAYTIVYVYDPLTYTIDLLVLLLCSLMLITFIKLYYDYKRPNYNWSHSRQMFEHPRKYKLWGMSMAVSVTLMLYSYVTILGILAVQLLVTWFFLYLIKKGDTVNES</sequence>
<evidence type="ECO:0000313" key="3">
    <source>
        <dbReference type="Proteomes" id="UP000037269"/>
    </source>
</evidence>
<dbReference type="OrthoDB" id="138672at2"/>
<feature type="transmembrane region" description="Helical" evidence="1">
    <location>
        <begin position="352"/>
        <end position="369"/>
    </location>
</feature>
<gene>
    <name evidence="2" type="ORF">AF333_11095</name>
</gene>